<reference evidence="6" key="1">
    <citation type="submission" date="2020-09" db="EMBL/GenBank/DDBJ databases">
        <authorList>
            <person name="Kikuchi T."/>
        </authorList>
    </citation>
    <scope>NUCLEOTIDE SEQUENCE</scope>
    <source>
        <strain evidence="6">SH1</strain>
    </source>
</reference>
<dbReference type="PANTHER" id="PTHR13318">
    <property type="entry name" value="PARTNER OF PAIRED, ISOFORM B-RELATED"/>
    <property type="match status" value="1"/>
</dbReference>
<dbReference type="Proteomes" id="UP000614601">
    <property type="component" value="Unassembled WGS sequence"/>
</dbReference>
<dbReference type="InterPro" id="IPR000504">
    <property type="entry name" value="RRM_dom"/>
</dbReference>
<dbReference type="EMBL" id="CAJFDH010000002">
    <property type="protein sequence ID" value="CAD5210357.1"/>
    <property type="molecule type" value="Genomic_DNA"/>
</dbReference>
<evidence type="ECO:0000256" key="3">
    <source>
        <dbReference type="SAM" id="MobiDB-lite"/>
    </source>
</evidence>
<dbReference type="SMART" id="SM00360">
    <property type="entry name" value="RRM"/>
    <property type="match status" value="1"/>
</dbReference>
<feature type="region of interest" description="Disordered" evidence="3">
    <location>
        <begin position="198"/>
        <end position="225"/>
    </location>
</feature>
<dbReference type="InterPro" id="IPR035979">
    <property type="entry name" value="RBD_domain_sf"/>
</dbReference>
<evidence type="ECO:0000259" key="5">
    <source>
        <dbReference type="PROSITE" id="PS50181"/>
    </source>
</evidence>
<proteinExistence type="predicted"/>
<comment type="caution">
    <text evidence="6">The sequence shown here is derived from an EMBL/GenBank/DDBJ whole genome shotgun (WGS) entry which is preliminary data.</text>
</comment>
<dbReference type="InterPro" id="IPR006553">
    <property type="entry name" value="Leu-rich_rpt_Cys-con_subtyp"/>
</dbReference>
<accession>A0A811K4E7</accession>
<dbReference type="GO" id="GO:0003723">
    <property type="term" value="F:RNA binding"/>
    <property type="evidence" value="ECO:0007669"/>
    <property type="project" value="UniProtKB-UniRule"/>
</dbReference>
<evidence type="ECO:0000259" key="4">
    <source>
        <dbReference type="PROSITE" id="PS50102"/>
    </source>
</evidence>
<dbReference type="InterPro" id="IPR032675">
    <property type="entry name" value="LRR_dom_sf"/>
</dbReference>
<dbReference type="SUPFAM" id="SSF52047">
    <property type="entry name" value="RNI-like"/>
    <property type="match status" value="2"/>
</dbReference>
<keyword evidence="1" id="KW-0833">Ubl conjugation pathway</keyword>
<dbReference type="GO" id="GO:0019005">
    <property type="term" value="C:SCF ubiquitin ligase complex"/>
    <property type="evidence" value="ECO:0007669"/>
    <property type="project" value="TreeGrafter"/>
</dbReference>
<evidence type="ECO:0000256" key="2">
    <source>
        <dbReference type="PROSITE-ProRule" id="PRU00176"/>
    </source>
</evidence>
<keyword evidence="7" id="KW-1185">Reference proteome</keyword>
<dbReference type="SUPFAM" id="SSF54928">
    <property type="entry name" value="RNA-binding domain, RBD"/>
    <property type="match status" value="1"/>
</dbReference>
<organism evidence="6 7">
    <name type="scientific">Bursaphelenchus okinawaensis</name>
    <dbReference type="NCBI Taxonomy" id="465554"/>
    <lineage>
        <taxon>Eukaryota</taxon>
        <taxon>Metazoa</taxon>
        <taxon>Ecdysozoa</taxon>
        <taxon>Nematoda</taxon>
        <taxon>Chromadorea</taxon>
        <taxon>Rhabditida</taxon>
        <taxon>Tylenchina</taxon>
        <taxon>Tylenchomorpha</taxon>
        <taxon>Aphelenchoidea</taxon>
        <taxon>Aphelenchoididae</taxon>
        <taxon>Bursaphelenchus</taxon>
    </lineage>
</organism>
<sequence length="743" mass="83138">MAEKPKFRVYRPQAMVDTLKRLNGHNLENQGLNNLTEAFQSFMTRTRFFGMSGLRRTWSHSAVEFMKYRRLLPMLVADESDIGSAFDSFDINEGRVPTSKKEDRKVVVSNISPKATVSQLQSFFNKFGPVYSCHMPSEERRQSMYATLTRANKKYSNLVITFKDEISALRAKTAAPQELKFYNQIMTVSNYVSRKRTTSHHGDTASTSGFAVGGDKSGRLSRSSSSASIESQVTINSQLLPLDELPTKAVERIFCHLNLLDRIRLERTNKTWLEAAAKSWTEVERLSFHEEEDLQTFFNSSNPLRNLHLTAFLLRCCISLKSLDLSNTKNLLDDKAIEQIAQFCINLEDLDISSVQSGPDALRSLSESLAKLNSVAYREMHNSSEKCFWYLFKSNGRSIKRVDLRGCSQLKGRCFKLFGGELEEVLLDGCSKIDDAIIDDICARSKNINILRLNGCYRLTEQALSVISRSLNHLEHISLSGQGFTNITADSVSLISRINSIRHLELDFNPTVSDFLVQQITSNLKNLKFLSIGFAGSDQSITSESLALLSQLTELEEIDLSGLAALDNKTFEKICKGCAKLKDVTVRSCIYLGDLGVAALKNLKNLEVVDLSGCILVTTYAVQDIIGHFTVDKKPNSNDITLVVGGTLCESKLKYRNSRVHVDFEDNSAISLNTAKKFIETFQGNELDTQSDGEFSDDGFGMLSAHRSFVADALTAEEESPLENDNSIIEWAEKEAKELGLLK</sequence>
<dbReference type="OrthoDB" id="549243at2759"/>
<dbReference type="AlphaFoldDB" id="A0A811K4E7"/>
<dbReference type="InterPro" id="IPR001810">
    <property type="entry name" value="F-box_dom"/>
</dbReference>
<dbReference type="InterPro" id="IPR036047">
    <property type="entry name" value="F-box-like_dom_sf"/>
</dbReference>
<evidence type="ECO:0008006" key="8">
    <source>
        <dbReference type="Google" id="ProtNLM"/>
    </source>
</evidence>
<evidence type="ECO:0000313" key="7">
    <source>
        <dbReference type="Proteomes" id="UP000614601"/>
    </source>
</evidence>
<gene>
    <name evidence="6" type="ORF">BOKJ2_LOCUS3147</name>
</gene>
<dbReference type="Gene3D" id="3.80.10.10">
    <property type="entry name" value="Ribonuclease Inhibitor"/>
    <property type="match status" value="2"/>
</dbReference>
<dbReference type="CDD" id="cd09917">
    <property type="entry name" value="F-box_SF"/>
    <property type="match status" value="1"/>
</dbReference>
<dbReference type="EMBL" id="CAJFCW020000002">
    <property type="protein sequence ID" value="CAG9091177.1"/>
    <property type="molecule type" value="Genomic_DNA"/>
</dbReference>
<dbReference type="InterPro" id="IPR012677">
    <property type="entry name" value="Nucleotide-bd_a/b_plait_sf"/>
</dbReference>
<dbReference type="PANTHER" id="PTHR13318:SF50">
    <property type="entry name" value="F-BOX_LRR-REPEAT PROTEIN 7"/>
    <property type="match status" value="1"/>
</dbReference>
<dbReference type="Proteomes" id="UP000783686">
    <property type="component" value="Unassembled WGS sequence"/>
</dbReference>
<dbReference type="CDD" id="cd00590">
    <property type="entry name" value="RRM_SF"/>
    <property type="match status" value="1"/>
</dbReference>
<feature type="domain" description="F-box" evidence="5">
    <location>
        <begin position="239"/>
        <end position="283"/>
    </location>
</feature>
<name>A0A811K4E7_9BILA</name>
<evidence type="ECO:0000256" key="1">
    <source>
        <dbReference type="ARBA" id="ARBA00022786"/>
    </source>
</evidence>
<dbReference type="Pfam" id="PF00646">
    <property type="entry name" value="F-box"/>
    <property type="match status" value="1"/>
</dbReference>
<dbReference type="SUPFAM" id="SSF81383">
    <property type="entry name" value="F-box domain"/>
    <property type="match status" value="1"/>
</dbReference>
<dbReference type="SMART" id="SM00367">
    <property type="entry name" value="LRR_CC"/>
    <property type="match status" value="7"/>
</dbReference>
<dbReference type="PROSITE" id="PS50102">
    <property type="entry name" value="RRM"/>
    <property type="match status" value="1"/>
</dbReference>
<keyword evidence="2" id="KW-0694">RNA-binding</keyword>
<feature type="domain" description="RRM" evidence="4">
    <location>
        <begin position="104"/>
        <end position="193"/>
    </location>
</feature>
<protein>
    <recommendedName>
        <fullName evidence="8">F-box domain-containing protein</fullName>
    </recommendedName>
</protein>
<dbReference type="Gene3D" id="3.30.70.330">
    <property type="match status" value="1"/>
</dbReference>
<dbReference type="PROSITE" id="PS50181">
    <property type="entry name" value="FBOX"/>
    <property type="match status" value="1"/>
</dbReference>
<evidence type="ECO:0000313" key="6">
    <source>
        <dbReference type="EMBL" id="CAD5210357.1"/>
    </source>
</evidence>
<dbReference type="GO" id="GO:0031146">
    <property type="term" value="P:SCF-dependent proteasomal ubiquitin-dependent protein catabolic process"/>
    <property type="evidence" value="ECO:0007669"/>
    <property type="project" value="TreeGrafter"/>
</dbReference>